<comment type="caution">
    <text evidence="3">The sequence shown here is derived from an EMBL/GenBank/DDBJ whole genome shotgun (WGS) entry which is preliminary data.</text>
</comment>
<feature type="region of interest" description="Disordered" evidence="1">
    <location>
        <begin position="98"/>
        <end position="125"/>
    </location>
</feature>
<dbReference type="GO" id="GO:0043565">
    <property type="term" value="F:sequence-specific DNA binding"/>
    <property type="evidence" value="ECO:0007669"/>
    <property type="project" value="InterPro"/>
</dbReference>
<name>A0A4Y9SGU6_9BURK</name>
<dbReference type="InterPro" id="IPR018060">
    <property type="entry name" value="HTH_AraC"/>
</dbReference>
<dbReference type="EMBL" id="SPVF01000130">
    <property type="protein sequence ID" value="TFW20551.1"/>
    <property type="molecule type" value="Genomic_DNA"/>
</dbReference>
<dbReference type="PROSITE" id="PS01124">
    <property type="entry name" value="HTH_ARAC_FAMILY_2"/>
    <property type="match status" value="1"/>
</dbReference>
<feature type="region of interest" description="Disordered" evidence="1">
    <location>
        <begin position="53"/>
        <end position="85"/>
    </location>
</feature>
<keyword evidence="4" id="KW-1185">Reference proteome</keyword>
<evidence type="ECO:0000313" key="4">
    <source>
        <dbReference type="Proteomes" id="UP000298438"/>
    </source>
</evidence>
<gene>
    <name evidence="3" type="ORF">E4L96_10315</name>
</gene>
<protein>
    <submittedName>
        <fullName evidence="3">Helix-turn-helix domain-containing protein</fullName>
    </submittedName>
</protein>
<accession>A0A4Y9SGU6</accession>
<feature type="compositionally biased region" description="Basic residues" evidence="1">
    <location>
        <begin position="67"/>
        <end position="76"/>
    </location>
</feature>
<dbReference type="Proteomes" id="UP000298438">
    <property type="component" value="Unassembled WGS sequence"/>
</dbReference>
<feature type="non-terminal residue" evidence="3">
    <location>
        <position position="1"/>
    </location>
</feature>
<dbReference type="GO" id="GO:0003700">
    <property type="term" value="F:DNA-binding transcription factor activity"/>
    <property type="evidence" value="ECO:0007669"/>
    <property type="project" value="InterPro"/>
</dbReference>
<evidence type="ECO:0000256" key="1">
    <source>
        <dbReference type="SAM" id="MobiDB-lite"/>
    </source>
</evidence>
<reference evidence="3 4" key="1">
    <citation type="submission" date="2019-03" db="EMBL/GenBank/DDBJ databases">
        <title>Draft Genome Sequence of Massilia arenosa sp. nov., a Novel Massilia Species Isolated from a Sandy-loam Maize Soil.</title>
        <authorList>
            <person name="Raths R."/>
            <person name="Peta V."/>
            <person name="Bucking H."/>
        </authorList>
    </citation>
    <scope>NUCLEOTIDE SEQUENCE [LARGE SCALE GENOMIC DNA]</scope>
    <source>
        <strain evidence="3 4">MC02</strain>
    </source>
</reference>
<dbReference type="Gene3D" id="1.10.10.60">
    <property type="entry name" value="Homeodomain-like"/>
    <property type="match status" value="1"/>
</dbReference>
<sequence length="125" mass="13892">ARESGVHPSTLARAFRAWTGDSIGGYVRRLRLELALALIARHGRAADWRRASLRSHGRHAPPAAPRRYPRTARYRRPASGPALRPRCHRLRLHPRALCSSARHHHRPGRAVPGGVSPVLAHADAR</sequence>
<proteinExistence type="predicted"/>
<evidence type="ECO:0000313" key="3">
    <source>
        <dbReference type="EMBL" id="TFW20551.1"/>
    </source>
</evidence>
<dbReference type="AlphaFoldDB" id="A0A4Y9SGU6"/>
<evidence type="ECO:0000259" key="2">
    <source>
        <dbReference type="PROSITE" id="PS01124"/>
    </source>
</evidence>
<organism evidence="3 4">
    <name type="scientific">Zemynaea arenosa</name>
    <dbReference type="NCBI Taxonomy" id="2561931"/>
    <lineage>
        <taxon>Bacteria</taxon>
        <taxon>Pseudomonadati</taxon>
        <taxon>Pseudomonadota</taxon>
        <taxon>Betaproteobacteria</taxon>
        <taxon>Burkholderiales</taxon>
        <taxon>Oxalobacteraceae</taxon>
        <taxon>Telluria group</taxon>
        <taxon>Zemynaea</taxon>
    </lineage>
</organism>
<feature type="domain" description="HTH araC/xylS-type" evidence="2">
    <location>
        <begin position="1"/>
        <end position="39"/>
    </location>
</feature>